<gene>
    <name evidence="2" type="ORF">IMSHALPRED_009884</name>
</gene>
<dbReference type="AlphaFoldDB" id="A0A8H3G283"/>
<dbReference type="OrthoDB" id="10422747at2759"/>
<evidence type="ECO:0000313" key="3">
    <source>
        <dbReference type="Proteomes" id="UP000664534"/>
    </source>
</evidence>
<evidence type="ECO:0000259" key="1">
    <source>
        <dbReference type="PROSITE" id="PS50181"/>
    </source>
</evidence>
<accession>A0A8H3G283</accession>
<keyword evidence="3" id="KW-1185">Reference proteome</keyword>
<feature type="domain" description="F-box" evidence="1">
    <location>
        <begin position="56"/>
        <end position="104"/>
    </location>
</feature>
<protein>
    <recommendedName>
        <fullName evidence="1">F-box domain-containing protein</fullName>
    </recommendedName>
</protein>
<proteinExistence type="predicted"/>
<reference evidence="2" key="1">
    <citation type="submission" date="2021-03" db="EMBL/GenBank/DDBJ databases">
        <authorList>
            <person name="Tagirdzhanova G."/>
        </authorList>
    </citation>
    <scope>NUCLEOTIDE SEQUENCE</scope>
</reference>
<organism evidence="2 3">
    <name type="scientific">Imshaugia aleurites</name>
    <dbReference type="NCBI Taxonomy" id="172621"/>
    <lineage>
        <taxon>Eukaryota</taxon>
        <taxon>Fungi</taxon>
        <taxon>Dikarya</taxon>
        <taxon>Ascomycota</taxon>
        <taxon>Pezizomycotina</taxon>
        <taxon>Lecanoromycetes</taxon>
        <taxon>OSLEUM clade</taxon>
        <taxon>Lecanoromycetidae</taxon>
        <taxon>Lecanorales</taxon>
        <taxon>Lecanorineae</taxon>
        <taxon>Parmeliaceae</taxon>
        <taxon>Imshaugia</taxon>
    </lineage>
</organism>
<dbReference type="PROSITE" id="PS50181">
    <property type="entry name" value="FBOX"/>
    <property type="match status" value="1"/>
</dbReference>
<name>A0A8H3G283_9LECA</name>
<sequence length="387" mass="43728">MCFDIHDLPTYSGKSLGPRLIANFQSKKKYNNKTKVSTLIHQSFLEPRMQNQNPRTSIFQKLPTEIIVLVMCHTSGGDLVNLIQTEKSVNDIFQEHKMSIFKRMQLYQFQEFSGWFGDLPGFDGSILANKRTPDQIQCLKGAVFAFDWRIVVAAPSGNEAAEEYLRLLEQYGGWRYLHFLGCTRRYVEEETENLYIGCSREMIPTMNQRSARAIVLCLSRMSWMASKDLGSEAEEPADMAARVETRLNLFQQEPPTLQELMVTTLMLLIYHIADRLHLADIVSMYLPRGPPAGFANPTPVQRADGFCSLSSETMSRLLLECCLFHGRATVMQLCMDPVNDQVSTAQSWIKGRFQQEMLGATFGAVPDDPCIQEGSLWVAGLKLPTSG</sequence>
<dbReference type="InterPro" id="IPR001810">
    <property type="entry name" value="F-box_dom"/>
</dbReference>
<dbReference type="EMBL" id="CAJPDT010000079">
    <property type="protein sequence ID" value="CAF9934906.1"/>
    <property type="molecule type" value="Genomic_DNA"/>
</dbReference>
<comment type="caution">
    <text evidence="2">The sequence shown here is derived from an EMBL/GenBank/DDBJ whole genome shotgun (WGS) entry which is preliminary data.</text>
</comment>
<evidence type="ECO:0000313" key="2">
    <source>
        <dbReference type="EMBL" id="CAF9934906.1"/>
    </source>
</evidence>
<dbReference type="Proteomes" id="UP000664534">
    <property type="component" value="Unassembled WGS sequence"/>
</dbReference>